<feature type="domain" description="SH3b" evidence="2">
    <location>
        <begin position="47"/>
        <end position="125"/>
    </location>
</feature>
<evidence type="ECO:0000256" key="1">
    <source>
        <dbReference type="SAM" id="SignalP"/>
    </source>
</evidence>
<dbReference type="Gene3D" id="2.30.30.40">
    <property type="entry name" value="SH3 Domains"/>
    <property type="match status" value="1"/>
</dbReference>
<proteinExistence type="predicted"/>
<keyword evidence="4" id="KW-1185">Reference proteome</keyword>
<comment type="caution">
    <text evidence="3">The sequence shown here is derived from an EMBL/GenBank/DDBJ whole genome shotgun (WGS) entry which is preliminary data.</text>
</comment>
<sequence>MRIVKSVLVKIQVVAFTGLVATLMLPAAPASAQSKIPQSEMSYCAAKLTGQTPGSRINLRSGPGTNYQQKGYGLVGDSVHILKAGNTPQDLAFAKDRQGATWYKVGFPKSGARGWVRQDFMTPECFG</sequence>
<evidence type="ECO:0000313" key="3">
    <source>
        <dbReference type="EMBL" id="MEP0867806.1"/>
    </source>
</evidence>
<name>A0ABV0JWH6_9CYAN</name>
<keyword evidence="1" id="KW-0732">Signal</keyword>
<reference evidence="3 4" key="1">
    <citation type="submission" date="2022-04" db="EMBL/GenBank/DDBJ databases">
        <title>Positive selection, recombination, and allopatry shape intraspecific diversity of widespread and dominant cyanobacteria.</title>
        <authorList>
            <person name="Wei J."/>
            <person name="Shu W."/>
            <person name="Hu C."/>
        </authorList>
    </citation>
    <scope>NUCLEOTIDE SEQUENCE [LARGE SCALE GENOMIC DNA]</scope>
    <source>
        <strain evidence="3 4">GB2-A5</strain>
    </source>
</reference>
<dbReference type="RefSeq" id="WP_242017455.1">
    <property type="nucleotide sequence ID" value="NZ_JAMPKK010000088.1"/>
</dbReference>
<dbReference type="Pfam" id="PF08239">
    <property type="entry name" value="SH3_3"/>
    <property type="match status" value="1"/>
</dbReference>
<accession>A0ABV0JWH6</accession>
<gene>
    <name evidence="3" type="ORF">NDI37_25505</name>
</gene>
<dbReference type="InterPro" id="IPR003646">
    <property type="entry name" value="SH3-like_bac-type"/>
</dbReference>
<feature type="chain" id="PRO_5045727945" evidence="1">
    <location>
        <begin position="33"/>
        <end position="127"/>
    </location>
</feature>
<dbReference type="Proteomes" id="UP001442494">
    <property type="component" value="Unassembled WGS sequence"/>
</dbReference>
<evidence type="ECO:0000313" key="4">
    <source>
        <dbReference type="Proteomes" id="UP001442494"/>
    </source>
</evidence>
<dbReference type="EMBL" id="JAMPKK010000088">
    <property type="protein sequence ID" value="MEP0867806.1"/>
    <property type="molecule type" value="Genomic_DNA"/>
</dbReference>
<protein>
    <submittedName>
        <fullName evidence="3">SH3 domain-containing protein</fullName>
    </submittedName>
</protein>
<evidence type="ECO:0000259" key="2">
    <source>
        <dbReference type="PROSITE" id="PS51781"/>
    </source>
</evidence>
<dbReference type="PROSITE" id="PS51781">
    <property type="entry name" value="SH3B"/>
    <property type="match status" value="1"/>
</dbReference>
<organism evidence="3 4">
    <name type="scientific">Funiculus sociatus GB2-A5</name>
    <dbReference type="NCBI Taxonomy" id="2933946"/>
    <lineage>
        <taxon>Bacteria</taxon>
        <taxon>Bacillati</taxon>
        <taxon>Cyanobacteriota</taxon>
        <taxon>Cyanophyceae</taxon>
        <taxon>Coleofasciculales</taxon>
        <taxon>Coleofasciculaceae</taxon>
        <taxon>Funiculus</taxon>
    </lineage>
</organism>
<feature type="signal peptide" evidence="1">
    <location>
        <begin position="1"/>
        <end position="32"/>
    </location>
</feature>